<proteinExistence type="inferred from homology"/>
<dbReference type="HAMAP" id="MF_01537">
    <property type="entry name" value="Nucleos_phosphorylase_PpnP"/>
    <property type="match status" value="1"/>
</dbReference>
<dbReference type="RefSeq" id="WP_210038203.1">
    <property type="nucleotide sequence ID" value="NZ_JBHLVU010000022.1"/>
</dbReference>
<comment type="caution">
    <text evidence="4">The sequence shown here is derived from an EMBL/GenBank/DDBJ whole genome shotgun (WGS) entry which is preliminary data.</text>
</comment>
<comment type="catalytic activity">
    <reaction evidence="3">
        <text>a purine D-ribonucleoside + phosphate = a purine nucleobase + alpha-D-ribose 1-phosphate</text>
        <dbReference type="Rhea" id="RHEA:19805"/>
        <dbReference type="ChEBI" id="CHEBI:26386"/>
        <dbReference type="ChEBI" id="CHEBI:43474"/>
        <dbReference type="ChEBI" id="CHEBI:57720"/>
        <dbReference type="ChEBI" id="CHEBI:142355"/>
        <dbReference type="EC" id="2.4.2.1"/>
    </reaction>
</comment>
<comment type="catalytic activity">
    <reaction evidence="3">
        <text>cytidine + phosphate = cytosine + alpha-D-ribose 1-phosphate</text>
        <dbReference type="Rhea" id="RHEA:52540"/>
        <dbReference type="ChEBI" id="CHEBI:16040"/>
        <dbReference type="ChEBI" id="CHEBI:17562"/>
        <dbReference type="ChEBI" id="CHEBI:43474"/>
        <dbReference type="ChEBI" id="CHEBI:57720"/>
        <dbReference type="EC" id="2.4.2.2"/>
    </reaction>
</comment>
<dbReference type="Proteomes" id="UP001519887">
    <property type="component" value="Unassembled WGS sequence"/>
</dbReference>
<dbReference type="PANTHER" id="PTHR36540:SF1">
    <property type="entry name" value="PYRIMIDINE_PURINE NUCLEOSIDE PHOSPHORYLASE"/>
    <property type="match status" value="1"/>
</dbReference>
<dbReference type="EMBL" id="JAHZIK010001075">
    <property type="protein sequence ID" value="MBW7458118.1"/>
    <property type="molecule type" value="Genomic_DNA"/>
</dbReference>
<comment type="catalytic activity">
    <reaction evidence="3">
        <text>xanthosine + phosphate = alpha-D-ribose 1-phosphate + xanthine</text>
        <dbReference type="Rhea" id="RHEA:27638"/>
        <dbReference type="ChEBI" id="CHEBI:17712"/>
        <dbReference type="ChEBI" id="CHEBI:18107"/>
        <dbReference type="ChEBI" id="CHEBI:43474"/>
        <dbReference type="ChEBI" id="CHEBI:57720"/>
        <dbReference type="EC" id="2.4.2.1"/>
    </reaction>
</comment>
<gene>
    <name evidence="3" type="primary">ppnP</name>
    <name evidence="4" type="ORF">K0U00_29155</name>
</gene>
<evidence type="ECO:0000256" key="1">
    <source>
        <dbReference type="ARBA" id="ARBA00022676"/>
    </source>
</evidence>
<comment type="catalytic activity">
    <reaction evidence="3">
        <text>guanosine + phosphate = alpha-D-ribose 1-phosphate + guanine</text>
        <dbReference type="Rhea" id="RHEA:13233"/>
        <dbReference type="ChEBI" id="CHEBI:16235"/>
        <dbReference type="ChEBI" id="CHEBI:16750"/>
        <dbReference type="ChEBI" id="CHEBI:43474"/>
        <dbReference type="ChEBI" id="CHEBI:57720"/>
        <dbReference type="EC" id="2.4.2.1"/>
    </reaction>
</comment>
<reference evidence="4 5" key="1">
    <citation type="submission" date="2021-07" db="EMBL/GenBank/DDBJ databases">
        <title>Paenibacillus radiodurans sp. nov., isolated from the southeastern edge of Tengger Desert.</title>
        <authorList>
            <person name="Zhang G."/>
        </authorList>
    </citation>
    <scope>NUCLEOTIDE SEQUENCE [LARGE SCALE GENOMIC DNA]</scope>
    <source>
        <strain evidence="4 5">CCM 7311</strain>
    </source>
</reference>
<name>A0ABS7CB25_9BACL</name>
<dbReference type="EC" id="2.4.2.1" evidence="3"/>
<dbReference type="EC" id="2.4.2.2" evidence="3"/>
<comment type="catalytic activity">
    <reaction evidence="3">
        <text>uridine + phosphate = alpha-D-ribose 1-phosphate + uracil</text>
        <dbReference type="Rhea" id="RHEA:24388"/>
        <dbReference type="ChEBI" id="CHEBI:16704"/>
        <dbReference type="ChEBI" id="CHEBI:17568"/>
        <dbReference type="ChEBI" id="CHEBI:43474"/>
        <dbReference type="ChEBI" id="CHEBI:57720"/>
        <dbReference type="EC" id="2.4.2.2"/>
    </reaction>
</comment>
<keyword evidence="5" id="KW-1185">Reference proteome</keyword>
<protein>
    <recommendedName>
        <fullName evidence="3">Pyrimidine/purine nucleoside phosphorylase</fullName>
        <ecNumber evidence="3">2.4.2.1</ecNumber>
        <ecNumber evidence="3">2.4.2.2</ecNumber>
    </recommendedName>
    <alternativeName>
        <fullName evidence="3">Adenosine phosphorylase</fullName>
    </alternativeName>
    <alternativeName>
        <fullName evidence="3">Cytidine phosphorylase</fullName>
    </alternativeName>
    <alternativeName>
        <fullName evidence="3">Guanosine phosphorylase</fullName>
    </alternativeName>
    <alternativeName>
        <fullName evidence="3">Inosine phosphorylase</fullName>
    </alternativeName>
    <alternativeName>
        <fullName evidence="3">Thymidine phosphorylase</fullName>
    </alternativeName>
    <alternativeName>
        <fullName evidence="3">Uridine phosphorylase</fullName>
    </alternativeName>
    <alternativeName>
        <fullName evidence="3">Xanthosine phosphorylase</fullName>
    </alternativeName>
</protein>
<dbReference type="Gene3D" id="2.60.120.10">
    <property type="entry name" value="Jelly Rolls"/>
    <property type="match status" value="1"/>
</dbReference>
<dbReference type="SUPFAM" id="SSF51182">
    <property type="entry name" value="RmlC-like cupins"/>
    <property type="match status" value="1"/>
</dbReference>
<comment type="catalytic activity">
    <reaction evidence="3">
        <text>thymidine + phosphate = 2-deoxy-alpha-D-ribose 1-phosphate + thymine</text>
        <dbReference type="Rhea" id="RHEA:16037"/>
        <dbReference type="ChEBI" id="CHEBI:17748"/>
        <dbReference type="ChEBI" id="CHEBI:17821"/>
        <dbReference type="ChEBI" id="CHEBI:43474"/>
        <dbReference type="ChEBI" id="CHEBI:57259"/>
        <dbReference type="EC" id="2.4.2.2"/>
    </reaction>
</comment>
<dbReference type="PANTHER" id="PTHR36540">
    <property type="entry name" value="PYRIMIDINE/PURINE NUCLEOSIDE PHOSPHORYLASE"/>
    <property type="match status" value="1"/>
</dbReference>
<dbReference type="InterPro" id="IPR011051">
    <property type="entry name" value="RmlC_Cupin_sf"/>
</dbReference>
<sequence length="105" mass="11712">MSQFENVTIVKKANTYFEGKVTSRTVLFADGTKKTLGIMLPGEYEFGTDDKEIMEILAGELQILLPGDEQWITISGEGEFTVPAQSKFKLKVTGVTDYCCSYIQE</sequence>
<keyword evidence="1 3" id="KW-0328">Glycosyltransferase</keyword>
<evidence type="ECO:0000256" key="3">
    <source>
        <dbReference type="HAMAP-Rule" id="MF_01537"/>
    </source>
</evidence>
<evidence type="ECO:0000256" key="2">
    <source>
        <dbReference type="ARBA" id="ARBA00022679"/>
    </source>
</evidence>
<comment type="function">
    <text evidence="3">Catalyzes the phosphorolysis of diverse nucleosides, yielding D-ribose 1-phosphate and the respective free bases. Can use uridine, adenosine, guanosine, cytidine, thymidine, inosine and xanthosine as substrates. Also catalyzes the reverse reactions.</text>
</comment>
<dbReference type="Pfam" id="PF06865">
    <property type="entry name" value="Ppnp"/>
    <property type="match status" value="1"/>
</dbReference>
<keyword evidence="2 3" id="KW-0808">Transferase</keyword>
<dbReference type="CDD" id="cd20296">
    <property type="entry name" value="cupin_PpnP-like"/>
    <property type="match status" value="1"/>
</dbReference>
<comment type="similarity">
    <text evidence="3">Belongs to the nucleoside phosphorylase PpnP family.</text>
</comment>
<organism evidence="4 5">
    <name type="scientific">Paenibacillus sepulcri</name>
    <dbReference type="NCBI Taxonomy" id="359917"/>
    <lineage>
        <taxon>Bacteria</taxon>
        <taxon>Bacillati</taxon>
        <taxon>Bacillota</taxon>
        <taxon>Bacilli</taxon>
        <taxon>Bacillales</taxon>
        <taxon>Paenibacillaceae</taxon>
        <taxon>Paenibacillus</taxon>
    </lineage>
</organism>
<evidence type="ECO:0000313" key="5">
    <source>
        <dbReference type="Proteomes" id="UP001519887"/>
    </source>
</evidence>
<dbReference type="InterPro" id="IPR009664">
    <property type="entry name" value="Ppnp"/>
</dbReference>
<comment type="catalytic activity">
    <reaction evidence="3">
        <text>adenosine + phosphate = alpha-D-ribose 1-phosphate + adenine</text>
        <dbReference type="Rhea" id="RHEA:27642"/>
        <dbReference type="ChEBI" id="CHEBI:16335"/>
        <dbReference type="ChEBI" id="CHEBI:16708"/>
        <dbReference type="ChEBI" id="CHEBI:43474"/>
        <dbReference type="ChEBI" id="CHEBI:57720"/>
        <dbReference type="EC" id="2.4.2.1"/>
    </reaction>
</comment>
<accession>A0ABS7CB25</accession>
<evidence type="ECO:0000313" key="4">
    <source>
        <dbReference type="EMBL" id="MBW7458118.1"/>
    </source>
</evidence>
<comment type="catalytic activity">
    <reaction evidence="3">
        <text>inosine + phosphate = alpha-D-ribose 1-phosphate + hypoxanthine</text>
        <dbReference type="Rhea" id="RHEA:27646"/>
        <dbReference type="ChEBI" id="CHEBI:17368"/>
        <dbReference type="ChEBI" id="CHEBI:17596"/>
        <dbReference type="ChEBI" id="CHEBI:43474"/>
        <dbReference type="ChEBI" id="CHEBI:57720"/>
        <dbReference type="EC" id="2.4.2.1"/>
    </reaction>
</comment>
<dbReference type="InterPro" id="IPR014710">
    <property type="entry name" value="RmlC-like_jellyroll"/>
</dbReference>